<feature type="non-terminal residue" evidence="3">
    <location>
        <position position="291"/>
    </location>
</feature>
<evidence type="ECO:0000313" key="3">
    <source>
        <dbReference type="EMBL" id="MBA0697894.1"/>
    </source>
</evidence>
<accession>A0A7J8YFU7</accession>
<feature type="region of interest" description="Disordered" evidence="1">
    <location>
        <begin position="186"/>
        <end position="210"/>
    </location>
</feature>
<reference evidence="3 4" key="1">
    <citation type="journal article" date="2019" name="Genome Biol. Evol.">
        <title>Insights into the evolution of the New World diploid cottons (Gossypium, subgenus Houzingenia) based on genome sequencing.</title>
        <authorList>
            <person name="Grover C.E."/>
            <person name="Arick M.A. 2nd"/>
            <person name="Thrash A."/>
            <person name="Conover J.L."/>
            <person name="Sanders W.S."/>
            <person name="Peterson D.G."/>
            <person name="Frelichowski J.E."/>
            <person name="Scheffler J.A."/>
            <person name="Scheffler B.E."/>
            <person name="Wendel J.F."/>
        </authorList>
    </citation>
    <scope>NUCLEOTIDE SEQUENCE [LARGE SCALE GENOMIC DNA]</scope>
    <source>
        <strain evidence="3">185</strain>
        <tissue evidence="3">Leaf</tissue>
    </source>
</reference>
<name>A0A7J8YFU7_GOSAI</name>
<gene>
    <name evidence="3" type="ORF">Goari_021413</name>
</gene>
<organism evidence="3 4">
    <name type="scientific">Gossypium aridum</name>
    <name type="common">American cotton</name>
    <name type="synonym">Erioxylum aridum</name>
    <dbReference type="NCBI Taxonomy" id="34290"/>
    <lineage>
        <taxon>Eukaryota</taxon>
        <taxon>Viridiplantae</taxon>
        <taxon>Streptophyta</taxon>
        <taxon>Embryophyta</taxon>
        <taxon>Tracheophyta</taxon>
        <taxon>Spermatophyta</taxon>
        <taxon>Magnoliopsida</taxon>
        <taxon>eudicotyledons</taxon>
        <taxon>Gunneridae</taxon>
        <taxon>Pentapetalae</taxon>
        <taxon>rosids</taxon>
        <taxon>malvids</taxon>
        <taxon>Malvales</taxon>
        <taxon>Malvaceae</taxon>
        <taxon>Malvoideae</taxon>
        <taxon>Gossypium</taxon>
    </lineage>
</organism>
<keyword evidence="4" id="KW-1185">Reference proteome</keyword>
<dbReference type="InterPro" id="IPR025558">
    <property type="entry name" value="DUF4283"/>
</dbReference>
<feature type="compositionally biased region" description="Polar residues" evidence="1">
    <location>
        <begin position="259"/>
        <end position="270"/>
    </location>
</feature>
<protein>
    <recommendedName>
        <fullName evidence="2">DUF4283 domain-containing protein</fullName>
    </recommendedName>
</protein>
<feature type="non-terminal residue" evidence="3">
    <location>
        <position position="1"/>
    </location>
</feature>
<dbReference type="Proteomes" id="UP000593577">
    <property type="component" value="Unassembled WGS sequence"/>
</dbReference>
<feature type="compositionally biased region" description="Basic residues" evidence="1">
    <location>
        <begin position="281"/>
        <end position="291"/>
    </location>
</feature>
<feature type="domain" description="DUF4283" evidence="2">
    <location>
        <begin position="31"/>
        <end position="96"/>
    </location>
</feature>
<sequence>TGPNSPPLNHSLENKWEGDNIDLLGRDIRKKVIDGRKIRYNALWNKVCSLWKPFMRFQLIDTENDYFLAKFESYSDYSNVLLYGPWVIYGQYLTVQESIFSITAISGMVGNVIKIDLQTDKGTRGQFAKFAVQVDLRKLLVSRIRIASRIHRVEYESLPTICFKCGTLGHLRGDYPQIQKVDKMENRLGDTEEPVRSDQQKRPGSIQERVENERYGEWMAVDLRNRRQSRRNADGLEGGKGNNLSKSLFNILSKIGDSQADNNVNGTVMNGKQLDGGNRGKISKGKGHKKW</sequence>
<dbReference type="PANTHER" id="PTHR31286">
    <property type="entry name" value="GLYCINE-RICH CELL WALL STRUCTURAL PROTEIN 1.8-LIKE"/>
    <property type="match status" value="1"/>
</dbReference>
<dbReference type="Pfam" id="PF14111">
    <property type="entry name" value="DUF4283"/>
    <property type="match status" value="1"/>
</dbReference>
<comment type="caution">
    <text evidence="3">The sequence shown here is derived from an EMBL/GenBank/DDBJ whole genome shotgun (WGS) entry which is preliminary data.</text>
</comment>
<dbReference type="InterPro" id="IPR040256">
    <property type="entry name" value="At4g02000-like"/>
</dbReference>
<evidence type="ECO:0000256" key="1">
    <source>
        <dbReference type="SAM" id="MobiDB-lite"/>
    </source>
</evidence>
<evidence type="ECO:0000259" key="2">
    <source>
        <dbReference type="Pfam" id="PF14111"/>
    </source>
</evidence>
<proteinExistence type="predicted"/>
<feature type="region of interest" description="Disordered" evidence="1">
    <location>
        <begin position="259"/>
        <end position="291"/>
    </location>
</feature>
<dbReference type="EMBL" id="JABFAA010000012">
    <property type="protein sequence ID" value="MBA0697894.1"/>
    <property type="molecule type" value="Genomic_DNA"/>
</dbReference>
<dbReference type="AlphaFoldDB" id="A0A7J8YFU7"/>
<dbReference type="PANTHER" id="PTHR31286:SF173">
    <property type="entry name" value="DUF4283 DOMAIN-CONTAINING PROTEIN"/>
    <property type="match status" value="1"/>
</dbReference>
<evidence type="ECO:0000313" key="4">
    <source>
        <dbReference type="Proteomes" id="UP000593577"/>
    </source>
</evidence>
<feature type="compositionally biased region" description="Basic and acidic residues" evidence="1">
    <location>
        <begin position="186"/>
        <end position="201"/>
    </location>
</feature>